<accession>A0ABU8TKA2</accession>
<dbReference type="EMBL" id="JBAKIA010000005">
    <property type="protein sequence ID" value="MEJ8474590.1"/>
    <property type="molecule type" value="Genomic_DNA"/>
</dbReference>
<dbReference type="Proteomes" id="UP001385499">
    <property type="component" value="Unassembled WGS sequence"/>
</dbReference>
<evidence type="ECO:0000313" key="1">
    <source>
        <dbReference type="EMBL" id="MEJ8474590.1"/>
    </source>
</evidence>
<name>A0ABU8TKA2_9HYPH</name>
<dbReference type="RefSeq" id="WP_340274331.1">
    <property type="nucleotide sequence ID" value="NZ_JBAKIA010000005.1"/>
</dbReference>
<proteinExistence type="predicted"/>
<organism evidence="1 2">
    <name type="scientific">Roseibium algae</name>
    <dbReference type="NCBI Taxonomy" id="3123038"/>
    <lineage>
        <taxon>Bacteria</taxon>
        <taxon>Pseudomonadati</taxon>
        <taxon>Pseudomonadota</taxon>
        <taxon>Alphaproteobacteria</taxon>
        <taxon>Hyphomicrobiales</taxon>
        <taxon>Stappiaceae</taxon>
        <taxon>Roseibium</taxon>
    </lineage>
</organism>
<comment type="caution">
    <text evidence="1">The sequence shown here is derived from an EMBL/GenBank/DDBJ whole genome shotgun (WGS) entry which is preliminary data.</text>
</comment>
<sequence length="158" mass="17563">MIVTKILSVAGTLETDVYIVTIRGEIDLGTPEDFAYGLRPEDGSRNAMQVREAVSDFLASGGEVTTYAPPTDEQLREEMPPLSARQFRLGLITSGRVLEQVDEAIAVIEDAQDRAAAQIEWQYATSFRRLHPLVVNLSIHLGFTPEEVDALWMEAQEQ</sequence>
<reference evidence="1 2" key="1">
    <citation type="submission" date="2024-02" db="EMBL/GenBank/DDBJ databases">
        <title>Roseibium algae sp. nov., isolated from marine alga (Grateloupia sp.), showing potential in myo-inositol conversion.</title>
        <authorList>
            <person name="Wang Y."/>
        </authorList>
    </citation>
    <scope>NUCLEOTIDE SEQUENCE [LARGE SCALE GENOMIC DNA]</scope>
    <source>
        <strain evidence="1 2">H3510</strain>
    </source>
</reference>
<gene>
    <name evidence="1" type="ORF">V6575_10870</name>
</gene>
<keyword evidence="2" id="KW-1185">Reference proteome</keyword>
<protein>
    <submittedName>
        <fullName evidence="1">Uncharacterized protein</fullName>
    </submittedName>
</protein>
<evidence type="ECO:0000313" key="2">
    <source>
        <dbReference type="Proteomes" id="UP001385499"/>
    </source>
</evidence>